<proteinExistence type="predicted"/>
<evidence type="ECO:0000313" key="1">
    <source>
        <dbReference type="EMBL" id="EZF56709.1"/>
    </source>
</evidence>
<gene>
    <name evidence="1" type="ORF">H103_00929</name>
</gene>
<name>A0A022WEH1_TRIRU</name>
<dbReference type="HOGENOM" id="CLU_2086504_0_0_1"/>
<dbReference type="Proteomes" id="UP000023758">
    <property type="component" value="Unassembled WGS sequence"/>
</dbReference>
<reference evidence="1" key="1">
    <citation type="submission" date="2014-02" db="EMBL/GenBank/DDBJ databases">
        <title>The Genome Sequence of Trichophyton rubrum (morphotype fischeri) CBS 288.86.</title>
        <authorList>
            <consortium name="The Broad Institute Genomics Platform"/>
            <person name="Cuomo C.A."/>
            <person name="White T.C."/>
            <person name="Graser Y."/>
            <person name="Martinez-Rossi N."/>
            <person name="Heitman J."/>
            <person name="Young S.K."/>
            <person name="Zeng Q."/>
            <person name="Gargeya S."/>
            <person name="Abouelleil A."/>
            <person name="Alvarado L."/>
            <person name="Chapman S.B."/>
            <person name="Gainer-Dewar J."/>
            <person name="Goldberg J."/>
            <person name="Griggs A."/>
            <person name="Gujja S."/>
            <person name="Hansen M."/>
            <person name="Howarth C."/>
            <person name="Imamovic A."/>
            <person name="Larimer J."/>
            <person name="Martinez D."/>
            <person name="Murphy C."/>
            <person name="Pearson M.D."/>
            <person name="Persinoti G."/>
            <person name="Poon T."/>
            <person name="Priest M."/>
            <person name="Roberts A.D."/>
            <person name="Saif S."/>
            <person name="Shea T.D."/>
            <person name="Sykes S.N."/>
            <person name="Wortman J."/>
            <person name="Nusbaum C."/>
            <person name="Birren B."/>
        </authorList>
    </citation>
    <scope>NUCLEOTIDE SEQUENCE [LARGE SCALE GENOMIC DNA]</scope>
    <source>
        <strain evidence="1">CBS 288.86</strain>
    </source>
</reference>
<organism evidence="1">
    <name type="scientific">Trichophyton rubrum CBS 288.86</name>
    <dbReference type="NCBI Taxonomy" id="1215330"/>
    <lineage>
        <taxon>Eukaryota</taxon>
        <taxon>Fungi</taxon>
        <taxon>Dikarya</taxon>
        <taxon>Ascomycota</taxon>
        <taxon>Pezizomycotina</taxon>
        <taxon>Eurotiomycetes</taxon>
        <taxon>Eurotiomycetidae</taxon>
        <taxon>Onygenales</taxon>
        <taxon>Arthrodermataceae</taxon>
        <taxon>Trichophyton</taxon>
    </lineage>
</organism>
<protein>
    <submittedName>
        <fullName evidence="1">Uncharacterized protein</fullName>
    </submittedName>
</protein>
<accession>A0A022WEH1</accession>
<dbReference type="EMBL" id="KK207711">
    <property type="protein sequence ID" value="EZF56709.1"/>
    <property type="molecule type" value="Genomic_DNA"/>
</dbReference>
<dbReference type="AlphaFoldDB" id="A0A022WEH1"/>
<sequence length="117" mass="13385">MNVARRYRLAPYEMLIFRPHQYKSIRATISPKANNTVTYPVVAVVDQSPISLIMGMSPEAYPNVELLSSERSSWVEGILFQGEDAPRRYKQKLGLTEELGPNTYYRLIVYAICLDTL</sequence>